<organism evidence="2 3">
    <name type="scientific">Amanita muscaria (strain Koide BX008)</name>
    <dbReference type="NCBI Taxonomy" id="946122"/>
    <lineage>
        <taxon>Eukaryota</taxon>
        <taxon>Fungi</taxon>
        <taxon>Dikarya</taxon>
        <taxon>Basidiomycota</taxon>
        <taxon>Agaricomycotina</taxon>
        <taxon>Agaricomycetes</taxon>
        <taxon>Agaricomycetidae</taxon>
        <taxon>Agaricales</taxon>
        <taxon>Pluteineae</taxon>
        <taxon>Amanitaceae</taxon>
        <taxon>Amanita</taxon>
    </lineage>
</organism>
<dbReference type="Gene3D" id="1.20.930.20">
    <property type="entry name" value="Adaptor protein Cbl, N-terminal domain"/>
    <property type="match status" value="1"/>
</dbReference>
<dbReference type="AlphaFoldDB" id="A0A0C2WMZ5"/>
<dbReference type="InterPro" id="IPR036537">
    <property type="entry name" value="Adaptor_Cbl_N_dom_sf"/>
</dbReference>
<gene>
    <name evidence="2" type="ORF">M378DRAFT_171051</name>
</gene>
<reference evidence="2 3" key="1">
    <citation type="submission" date="2014-04" db="EMBL/GenBank/DDBJ databases">
        <title>Evolutionary Origins and Diversification of the Mycorrhizal Mutualists.</title>
        <authorList>
            <consortium name="DOE Joint Genome Institute"/>
            <consortium name="Mycorrhizal Genomics Consortium"/>
            <person name="Kohler A."/>
            <person name="Kuo A."/>
            <person name="Nagy L.G."/>
            <person name="Floudas D."/>
            <person name="Copeland A."/>
            <person name="Barry K.W."/>
            <person name="Cichocki N."/>
            <person name="Veneault-Fourrey C."/>
            <person name="LaButti K."/>
            <person name="Lindquist E.A."/>
            <person name="Lipzen A."/>
            <person name="Lundell T."/>
            <person name="Morin E."/>
            <person name="Murat C."/>
            <person name="Riley R."/>
            <person name="Ohm R."/>
            <person name="Sun H."/>
            <person name="Tunlid A."/>
            <person name="Henrissat B."/>
            <person name="Grigoriev I.V."/>
            <person name="Hibbett D.S."/>
            <person name="Martin F."/>
        </authorList>
    </citation>
    <scope>NUCLEOTIDE SEQUENCE [LARGE SCALE GENOMIC DNA]</scope>
    <source>
        <strain evidence="2 3">Koide BX008</strain>
    </source>
</reference>
<evidence type="ECO:0000313" key="2">
    <source>
        <dbReference type="EMBL" id="KIL58081.1"/>
    </source>
</evidence>
<protein>
    <submittedName>
        <fullName evidence="2">Uncharacterized protein</fullName>
    </submittedName>
</protein>
<feature type="region of interest" description="Disordered" evidence="1">
    <location>
        <begin position="142"/>
        <end position="175"/>
    </location>
</feature>
<dbReference type="GO" id="GO:0007166">
    <property type="term" value="P:cell surface receptor signaling pathway"/>
    <property type="evidence" value="ECO:0007669"/>
    <property type="project" value="InterPro"/>
</dbReference>
<evidence type="ECO:0000256" key="1">
    <source>
        <dbReference type="SAM" id="MobiDB-lite"/>
    </source>
</evidence>
<dbReference type="EMBL" id="KN818348">
    <property type="protein sequence ID" value="KIL58081.1"/>
    <property type="molecule type" value="Genomic_DNA"/>
</dbReference>
<dbReference type="Proteomes" id="UP000054549">
    <property type="component" value="Unassembled WGS sequence"/>
</dbReference>
<name>A0A0C2WMZ5_AMAMK</name>
<feature type="compositionally biased region" description="Basic and acidic residues" evidence="1">
    <location>
        <begin position="142"/>
        <end position="163"/>
    </location>
</feature>
<accession>A0A0C2WMZ5</accession>
<dbReference type="InParanoid" id="A0A0C2WMZ5"/>
<dbReference type="HOGENOM" id="CLU_1532132_0_0_1"/>
<dbReference type="InterPro" id="IPR059179">
    <property type="entry name" value="MLKL-like_MCAfunc"/>
</dbReference>
<keyword evidence="3" id="KW-1185">Reference proteome</keyword>
<feature type="compositionally biased region" description="Low complexity" evidence="1">
    <location>
        <begin position="165"/>
        <end position="175"/>
    </location>
</feature>
<proteinExistence type="predicted"/>
<sequence length="175" mass="19659">MIPSHTLEIVVPRLRELAQVGIPSLSQAADTALLVHNAVKRVKCNKAEFEELGMDAALLLYVAADELREKGQRNIKGKAKGDIDSLTGVLQKILDLAQADATRCDCFAFWYSDAARIKSLREELEQRLQTFDVRSFNELHDKASERVNKRSHRPDKAKYERGLTSRSSSKTSDSM</sequence>
<evidence type="ECO:0000313" key="3">
    <source>
        <dbReference type="Proteomes" id="UP000054549"/>
    </source>
</evidence>
<dbReference type="CDD" id="cd21037">
    <property type="entry name" value="MLKL_NTD"/>
    <property type="match status" value="1"/>
</dbReference>